<evidence type="ECO:0000313" key="4">
    <source>
        <dbReference type="Proteomes" id="UP000831495"/>
    </source>
</evidence>
<dbReference type="CDD" id="cd05379">
    <property type="entry name" value="CAP_bacterial"/>
    <property type="match status" value="1"/>
</dbReference>
<feature type="signal peptide" evidence="1">
    <location>
        <begin position="1"/>
        <end position="25"/>
    </location>
</feature>
<dbReference type="PANTHER" id="PTHR31157">
    <property type="entry name" value="SCP DOMAIN-CONTAINING PROTEIN"/>
    <property type="match status" value="1"/>
</dbReference>
<dbReference type="SUPFAM" id="SSF55797">
    <property type="entry name" value="PR-1-like"/>
    <property type="match status" value="1"/>
</dbReference>
<keyword evidence="1" id="KW-0732">Signal</keyword>
<dbReference type="RefSeq" id="WP_249514360.1">
    <property type="nucleotide sequence ID" value="NZ_CP093366.1"/>
</dbReference>
<accession>A0ABY4P918</accession>
<dbReference type="InterPro" id="IPR035940">
    <property type="entry name" value="CAP_sf"/>
</dbReference>
<dbReference type="Pfam" id="PF00188">
    <property type="entry name" value="CAP"/>
    <property type="match status" value="1"/>
</dbReference>
<sequence>MRACQKWFQLLVVSCGLFVVGGFMAQQVTAAVDTASYQAALTQELNRLRSQNQLATLQMNSQLNTFSQERVEQLMQEHSLSHDGHWGEIYPDMYSGENLVRILDTGNLWQNVVNATAFLYDDYGNPDFGHRKNMLNPLYTDVGLGIAKSTSGTLYIVQTFWTPNSQRWTAAQQQTAQDYYQYTKKQGLDELRYPSHYDLAGQEDWFSYPQWENNPQVYDLDGVVQVQQNTVLYDAAGQPILSRVLPAQSAWYTNRFLMVNNQPFYQIGQNQLVRADAVRRVNNNGQ</sequence>
<dbReference type="EMBL" id="CP093366">
    <property type="protein sequence ID" value="UQS82090.1"/>
    <property type="molecule type" value="Genomic_DNA"/>
</dbReference>
<proteinExistence type="predicted"/>
<dbReference type="Proteomes" id="UP000831495">
    <property type="component" value="Chromosome"/>
</dbReference>
<organism evidence="3 4">
    <name type="scientific">Bombilactobacillus folatiphilus</name>
    <dbReference type="NCBI Taxonomy" id="2923362"/>
    <lineage>
        <taxon>Bacteria</taxon>
        <taxon>Bacillati</taxon>
        <taxon>Bacillota</taxon>
        <taxon>Bacilli</taxon>
        <taxon>Lactobacillales</taxon>
        <taxon>Lactobacillaceae</taxon>
        <taxon>Bombilactobacillus</taxon>
    </lineage>
</organism>
<evidence type="ECO:0000259" key="2">
    <source>
        <dbReference type="Pfam" id="PF00188"/>
    </source>
</evidence>
<dbReference type="InterPro" id="IPR014044">
    <property type="entry name" value="CAP_dom"/>
</dbReference>
<reference evidence="3" key="1">
    <citation type="journal article" date="2022" name="Int. J. Syst. Evol. Microbiol.">
        <title>Apilactobacillus apisilvae sp. nov., Nicolia spurrieriana gen. nov. sp. nov., Bombilactobacillus folatiphilus sp. nov. and Bombilactobacillus thymidiniphilus sp. nov., four new lactic acid bacterial isolates from stingless bees Tetragonula carbonaria and Austroplebeia australis.</title>
        <authorList>
            <person name="Oliphant S.A."/>
            <person name="Watson-Haigh N.S."/>
            <person name="Sumby K.M."/>
            <person name="Gardner J."/>
            <person name="Groom S."/>
            <person name="Jiranek V."/>
        </authorList>
    </citation>
    <scope>NUCLEOTIDE SEQUENCE</scope>
    <source>
        <strain evidence="3">SG4_D2</strain>
    </source>
</reference>
<feature type="domain" description="SCP" evidence="2">
    <location>
        <begin position="44"/>
        <end position="160"/>
    </location>
</feature>
<gene>
    <name evidence="3" type="ORF">MOO45_07880</name>
</gene>
<dbReference type="Gene3D" id="3.40.33.10">
    <property type="entry name" value="CAP"/>
    <property type="match status" value="1"/>
</dbReference>
<dbReference type="PANTHER" id="PTHR31157:SF1">
    <property type="entry name" value="SCP DOMAIN-CONTAINING PROTEIN"/>
    <property type="match status" value="1"/>
</dbReference>
<keyword evidence="4" id="KW-1185">Reference proteome</keyword>
<feature type="chain" id="PRO_5046761187" evidence="1">
    <location>
        <begin position="26"/>
        <end position="286"/>
    </location>
</feature>
<evidence type="ECO:0000313" key="3">
    <source>
        <dbReference type="EMBL" id="UQS82090.1"/>
    </source>
</evidence>
<name>A0ABY4P918_9LACO</name>
<evidence type="ECO:0000256" key="1">
    <source>
        <dbReference type="SAM" id="SignalP"/>
    </source>
</evidence>
<protein>
    <submittedName>
        <fullName evidence="3">CAP domain-containing protein</fullName>
    </submittedName>
</protein>